<gene>
    <name evidence="1" type="ORF">S01H1_56647</name>
</gene>
<reference evidence="1" key="1">
    <citation type="journal article" date="2014" name="Front. Microbiol.">
        <title>High frequency of phylogenetically diverse reductive dehalogenase-homologous genes in deep subseafloor sedimentary metagenomes.</title>
        <authorList>
            <person name="Kawai M."/>
            <person name="Futagami T."/>
            <person name="Toyoda A."/>
            <person name="Takaki Y."/>
            <person name="Nishi S."/>
            <person name="Hori S."/>
            <person name="Arai W."/>
            <person name="Tsubouchi T."/>
            <person name="Morono Y."/>
            <person name="Uchiyama I."/>
            <person name="Ito T."/>
            <person name="Fujiyama A."/>
            <person name="Inagaki F."/>
            <person name="Takami H."/>
        </authorList>
    </citation>
    <scope>NUCLEOTIDE SEQUENCE</scope>
    <source>
        <strain evidence="1">Expedition CK06-06</strain>
    </source>
</reference>
<dbReference type="AlphaFoldDB" id="X0VPJ2"/>
<organism evidence="1">
    <name type="scientific">marine sediment metagenome</name>
    <dbReference type="NCBI Taxonomy" id="412755"/>
    <lineage>
        <taxon>unclassified sequences</taxon>
        <taxon>metagenomes</taxon>
        <taxon>ecological metagenomes</taxon>
    </lineage>
</organism>
<evidence type="ECO:0000313" key="1">
    <source>
        <dbReference type="EMBL" id="GAG20155.1"/>
    </source>
</evidence>
<name>X0VPJ2_9ZZZZ</name>
<protein>
    <submittedName>
        <fullName evidence="1">Uncharacterized protein</fullName>
    </submittedName>
</protein>
<proteinExistence type="predicted"/>
<comment type="caution">
    <text evidence="1">The sequence shown here is derived from an EMBL/GenBank/DDBJ whole genome shotgun (WGS) entry which is preliminary data.</text>
</comment>
<sequence length="212" mass="25320">MSRLKKYITEKIDHDKINWDEEGYAKDIIKQIKKKCKPWIKESKGLPGYRASRQEQTKYWIKKSSVRKNRRPLTMKQEDHELIDDLFNRRYGWRARSNVLFTQGSAETHYFYGPLTYVVYPIGPIRYLWTPSFGDLTPVIETLRYELEHDFDIPQEKLKGKLIKGIQKLIKELYTDKGLYTALSKYPNHEIMVNCKNYYVIPAFVYEDHIEG</sequence>
<feature type="non-terminal residue" evidence="1">
    <location>
        <position position="212"/>
    </location>
</feature>
<accession>X0VPJ2</accession>
<dbReference type="EMBL" id="BARS01036894">
    <property type="protein sequence ID" value="GAG20155.1"/>
    <property type="molecule type" value="Genomic_DNA"/>
</dbReference>